<gene>
    <name evidence="2" type="ORF">ACFFF8_08620</name>
</gene>
<evidence type="ECO:0000313" key="2">
    <source>
        <dbReference type="EMBL" id="MFC0684658.1"/>
    </source>
</evidence>
<comment type="caution">
    <text evidence="2">The sequence shown here is derived from an EMBL/GenBank/DDBJ whole genome shotgun (WGS) entry which is preliminary data.</text>
</comment>
<sequence>MNEEDRRRIHGRVHSEWEHVPTPLTSRRTWNRVALGITGLWSVVFLALALAKCTHWSGI</sequence>
<accession>A0ABV6S9A1</accession>
<name>A0ABV6S9A1_9SPHN</name>
<protein>
    <submittedName>
        <fullName evidence="2">Uncharacterized protein</fullName>
    </submittedName>
</protein>
<dbReference type="Proteomes" id="UP001589858">
    <property type="component" value="Unassembled WGS sequence"/>
</dbReference>
<feature type="transmembrane region" description="Helical" evidence="1">
    <location>
        <begin position="33"/>
        <end position="51"/>
    </location>
</feature>
<organism evidence="2 3">
    <name type="scientific">Novosphingobium clariflavum</name>
    <dbReference type="NCBI Taxonomy" id="2029884"/>
    <lineage>
        <taxon>Bacteria</taxon>
        <taxon>Pseudomonadati</taxon>
        <taxon>Pseudomonadota</taxon>
        <taxon>Alphaproteobacteria</taxon>
        <taxon>Sphingomonadales</taxon>
        <taxon>Sphingomonadaceae</taxon>
        <taxon>Novosphingobium</taxon>
    </lineage>
</organism>
<evidence type="ECO:0000313" key="3">
    <source>
        <dbReference type="Proteomes" id="UP001589858"/>
    </source>
</evidence>
<keyword evidence="1" id="KW-0472">Membrane</keyword>
<dbReference type="RefSeq" id="WP_267223134.1">
    <property type="nucleotide sequence ID" value="NZ_JAPCWC010000020.1"/>
</dbReference>
<keyword evidence="1" id="KW-1133">Transmembrane helix</keyword>
<keyword evidence="1" id="KW-0812">Transmembrane</keyword>
<dbReference type="EMBL" id="JBHLTM010000028">
    <property type="protein sequence ID" value="MFC0684658.1"/>
    <property type="molecule type" value="Genomic_DNA"/>
</dbReference>
<evidence type="ECO:0000256" key="1">
    <source>
        <dbReference type="SAM" id="Phobius"/>
    </source>
</evidence>
<reference evidence="2 3" key="1">
    <citation type="submission" date="2024-09" db="EMBL/GenBank/DDBJ databases">
        <authorList>
            <person name="Sun Q."/>
            <person name="Mori K."/>
        </authorList>
    </citation>
    <scope>NUCLEOTIDE SEQUENCE [LARGE SCALE GENOMIC DNA]</scope>
    <source>
        <strain evidence="2 3">CICC 11035S</strain>
    </source>
</reference>
<keyword evidence="3" id="KW-1185">Reference proteome</keyword>
<proteinExistence type="predicted"/>